<dbReference type="EMBL" id="KB308810">
    <property type="protein sequence ID" value="ELT96541.1"/>
    <property type="molecule type" value="Genomic_DNA"/>
</dbReference>
<evidence type="ECO:0000313" key="6">
    <source>
        <dbReference type="Proteomes" id="UP000014760"/>
    </source>
</evidence>
<dbReference type="InterPro" id="IPR000859">
    <property type="entry name" value="CUB_dom"/>
</dbReference>
<dbReference type="Proteomes" id="UP000014760">
    <property type="component" value="Unassembled WGS sequence"/>
</dbReference>
<dbReference type="InterPro" id="IPR052129">
    <property type="entry name" value="Spermadhesin-Link_domain"/>
</dbReference>
<dbReference type="Pfam" id="PF00431">
    <property type="entry name" value="CUB"/>
    <property type="match status" value="1"/>
</dbReference>
<dbReference type="STRING" id="283909.R7TYN6"/>
<sequence length="61" mass="6993">CHGVFIQSEGNLISPSYPNRYPANKYCKQIIRAPPNSVIAIRFHKFDLGNEKLCKLDFLQV</sequence>
<feature type="non-terminal residue" evidence="4">
    <location>
        <position position="1"/>
    </location>
</feature>
<evidence type="ECO:0000313" key="5">
    <source>
        <dbReference type="EnsemblMetazoa" id="CapteP57489"/>
    </source>
</evidence>
<gene>
    <name evidence="4" type="ORF">CAPTEDRAFT_57489</name>
</gene>
<comment type="caution">
    <text evidence="2">Lacks conserved residue(s) required for the propagation of feature annotation.</text>
</comment>
<dbReference type="Gene3D" id="2.60.120.290">
    <property type="entry name" value="Spermadhesin, CUB domain"/>
    <property type="match status" value="1"/>
</dbReference>
<protein>
    <recommendedName>
        <fullName evidence="3">CUB domain-containing protein</fullName>
    </recommendedName>
</protein>
<dbReference type="HOGENOM" id="CLU_207558_0_0_1"/>
<dbReference type="CDD" id="cd00041">
    <property type="entry name" value="CUB"/>
    <property type="match status" value="1"/>
</dbReference>
<dbReference type="PANTHER" id="PTHR46908:SF8">
    <property type="entry name" value="C-TYPE LECTIN DOMAIN-CONTAINING PROTEIN"/>
    <property type="match status" value="1"/>
</dbReference>
<evidence type="ECO:0000259" key="3">
    <source>
        <dbReference type="PROSITE" id="PS01180"/>
    </source>
</evidence>
<feature type="domain" description="CUB" evidence="3">
    <location>
        <begin position="1"/>
        <end position="61"/>
    </location>
</feature>
<evidence type="ECO:0000256" key="2">
    <source>
        <dbReference type="PROSITE-ProRule" id="PRU00059"/>
    </source>
</evidence>
<dbReference type="SUPFAM" id="SSF49854">
    <property type="entry name" value="Spermadhesin, CUB domain"/>
    <property type="match status" value="1"/>
</dbReference>
<name>R7TYN6_CAPTE</name>
<dbReference type="OrthoDB" id="6118973at2759"/>
<dbReference type="PROSITE" id="PS01180">
    <property type="entry name" value="CUB"/>
    <property type="match status" value="1"/>
</dbReference>
<evidence type="ECO:0000256" key="1">
    <source>
        <dbReference type="ARBA" id="ARBA00023157"/>
    </source>
</evidence>
<feature type="non-terminal residue" evidence="4">
    <location>
        <position position="61"/>
    </location>
</feature>
<dbReference type="PANTHER" id="PTHR46908">
    <property type="entry name" value="CUBILIN-LIKE PROTEIN"/>
    <property type="match status" value="1"/>
</dbReference>
<keyword evidence="6" id="KW-1185">Reference proteome</keyword>
<reference evidence="4 6" key="2">
    <citation type="journal article" date="2013" name="Nature">
        <title>Insights into bilaterian evolution from three spiralian genomes.</title>
        <authorList>
            <person name="Simakov O."/>
            <person name="Marletaz F."/>
            <person name="Cho S.J."/>
            <person name="Edsinger-Gonzales E."/>
            <person name="Havlak P."/>
            <person name="Hellsten U."/>
            <person name="Kuo D.H."/>
            <person name="Larsson T."/>
            <person name="Lv J."/>
            <person name="Arendt D."/>
            <person name="Savage R."/>
            <person name="Osoegawa K."/>
            <person name="de Jong P."/>
            <person name="Grimwood J."/>
            <person name="Chapman J.A."/>
            <person name="Shapiro H."/>
            <person name="Aerts A."/>
            <person name="Otillar R.P."/>
            <person name="Terry A.Y."/>
            <person name="Boore J.L."/>
            <person name="Grigoriev I.V."/>
            <person name="Lindberg D.R."/>
            <person name="Seaver E.C."/>
            <person name="Weisblat D.A."/>
            <person name="Putnam N.H."/>
            <person name="Rokhsar D.S."/>
        </authorList>
    </citation>
    <scope>NUCLEOTIDE SEQUENCE</scope>
    <source>
        <strain evidence="4 6">I ESC-2004</strain>
    </source>
</reference>
<reference evidence="5" key="3">
    <citation type="submission" date="2015-06" db="UniProtKB">
        <authorList>
            <consortium name="EnsemblMetazoa"/>
        </authorList>
    </citation>
    <scope>IDENTIFICATION</scope>
</reference>
<organism evidence="4">
    <name type="scientific">Capitella teleta</name>
    <name type="common">Polychaete worm</name>
    <dbReference type="NCBI Taxonomy" id="283909"/>
    <lineage>
        <taxon>Eukaryota</taxon>
        <taxon>Metazoa</taxon>
        <taxon>Spiralia</taxon>
        <taxon>Lophotrochozoa</taxon>
        <taxon>Annelida</taxon>
        <taxon>Polychaeta</taxon>
        <taxon>Sedentaria</taxon>
        <taxon>Scolecida</taxon>
        <taxon>Capitellidae</taxon>
        <taxon>Capitella</taxon>
    </lineage>
</organism>
<accession>R7TYN6</accession>
<dbReference type="EnsemblMetazoa" id="CapteT57489">
    <property type="protein sequence ID" value="CapteP57489"/>
    <property type="gene ID" value="CapteG57489"/>
</dbReference>
<dbReference type="AlphaFoldDB" id="R7TYN6"/>
<reference evidence="6" key="1">
    <citation type="submission" date="2012-12" db="EMBL/GenBank/DDBJ databases">
        <authorList>
            <person name="Hellsten U."/>
            <person name="Grimwood J."/>
            <person name="Chapman J.A."/>
            <person name="Shapiro H."/>
            <person name="Aerts A."/>
            <person name="Otillar R.P."/>
            <person name="Terry A.Y."/>
            <person name="Boore J.L."/>
            <person name="Simakov O."/>
            <person name="Marletaz F."/>
            <person name="Cho S.-J."/>
            <person name="Edsinger-Gonzales E."/>
            <person name="Havlak P."/>
            <person name="Kuo D.-H."/>
            <person name="Larsson T."/>
            <person name="Lv J."/>
            <person name="Arendt D."/>
            <person name="Savage R."/>
            <person name="Osoegawa K."/>
            <person name="de Jong P."/>
            <person name="Lindberg D.R."/>
            <person name="Seaver E.C."/>
            <person name="Weisblat D.A."/>
            <person name="Putnam N.H."/>
            <person name="Grigoriev I.V."/>
            <person name="Rokhsar D.S."/>
        </authorList>
    </citation>
    <scope>NUCLEOTIDE SEQUENCE</scope>
    <source>
        <strain evidence="6">I ESC-2004</strain>
    </source>
</reference>
<keyword evidence="1" id="KW-1015">Disulfide bond</keyword>
<proteinExistence type="predicted"/>
<evidence type="ECO:0000313" key="4">
    <source>
        <dbReference type="EMBL" id="ELT96541.1"/>
    </source>
</evidence>
<dbReference type="InterPro" id="IPR035914">
    <property type="entry name" value="Sperma_CUB_dom_sf"/>
</dbReference>
<dbReference type="EMBL" id="AMQN01002282">
    <property type="status" value="NOT_ANNOTATED_CDS"/>
    <property type="molecule type" value="Genomic_DNA"/>
</dbReference>